<protein>
    <submittedName>
        <fullName evidence="1">Uncharacterized protein</fullName>
    </submittedName>
</protein>
<name>A0A8X6SZA9_TRICX</name>
<dbReference type="Proteomes" id="UP000887159">
    <property type="component" value="Unassembled WGS sequence"/>
</dbReference>
<dbReference type="PANTHER" id="PTHR47331:SF5">
    <property type="entry name" value="RIBONUCLEASE H"/>
    <property type="match status" value="1"/>
</dbReference>
<dbReference type="PANTHER" id="PTHR47331">
    <property type="entry name" value="PHD-TYPE DOMAIN-CONTAINING PROTEIN"/>
    <property type="match status" value="1"/>
</dbReference>
<gene>
    <name evidence="1" type="primary">X975_01402</name>
    <name evidence="1" type="ORF">TNCV_3989701</name>
</gene>
<dbReference type="EMBL" id="BMAU01021357">
    <property type="protein sequence ID" value="GFY20926.1"/>
    <property type="molecule type" value="Genomic_DNA"/>
</dbReference>
<evidence type="ECO:0000313" key="2">
    <source>
        <dbReference type="Proteomes" id="UP000887159"/>
    </source>
</evidence>
<evidence type="ECO:0000313" key="1">
    <source>
        <dbReference type="EMBL" id="GFY20926.1"/>
    </source>
</evidence>
<dbReference type="AlphaFoldDB" id="A0A8X6SZA9"/>
<proteinExistence type="predicted"/>
<keyword evidence="2" id="KW-1185">Reference proteome</keyword>
<reference evidence="1" key="1">
    <citation type="submission" date="2020-08" db="EMBL/GenBank/DDBJ databases">
        <title>Multicomponent nature underlies the extraordinary mechanical properties of spider dragline silk.</title>
        <authorList>
            <person name="Kono N."/>
            <person name="Nakamura H."/>
            <person name="Mori M."/>
            <person name="Yoshida Y."/>
            <person name="Ohtoshi R."/>
            <person name="Malay A.D."/>
            <person name="Moran D.A.P."/>
            <person name="Tomita M."/>
            <person name="Numata K."/>
            <person name="Arakawa K."/>
        </authorList>
    </citation>
    <scope>NUCLEOTIDE SEQUENCE</scope>
</reference>
<sequence>MMKNKFLVVAPVLRSQFYMDDALCGAETLEEAKVQQHQLIAILKSAGMELHKICGNHSELSQCLNEIYNFSTPNETKTLGVSWGPVKDTFSFKVDVKPSYLYTKRSVLTTSARLFDPLRLVGPMVSKPRCLCKSFGDLILTGKIHSQIKCILNGTSSELE</sequence>
<organism evidence="1 2">
    <name type="scientific">Trichonephila clavipes</name>
    <name type="common">Golden silk orbweaver</name>
    <name type="synonym">Nephila clavipes</name>
    <dbReference type="NCBI Taxonomy" id="2585209"/>
    <lineage>
        <taxon>Eukaryota</taxon>
        <taxon>Metazoa</taxon>
        <taxon>Ecdysozoa</taxon>
        <taxon>Arthropoda</taxon>
        <taxon>Chelicerata</taxon>
        <taxon>Arachnida</taxon>
        <taxon>Araneae</taxon>
        <taxon>Araneomorphae</taxon>
        <taxon>Entelegynae</taxon>
        <taxon>Araneoidea</taxon>
        <taxon>Nephilidae</taxon>
        <taxon>Trichonephila</taxon>
    </lineage>
</organism>
<comment type="caution">
    <text evidence="1">The sequence shown here is derived from an EMBL/GenBank/DDBJ whole genome shotgun (WGS) entry which is preliminary data.</text>
</comment>
<accession>A0A8X6SZA9</accession>